<evidence type="ECO:0000256" key="8">
    <source>
        <dbReference type="ARBA" id="ARBA00023125"/>
    </source>
</evidence>
<comment type="caution">
    <text evidence="13">The sequence shown here is derived from an EMBL/GenBank/DDBJ whole genome shotgun (WGS) entry which is preliminary data.</text>
</comment>
<reference evidence="13 14" key="1">
    <citation type="journal article" date="2016" name="Nat. Commun.">
        <title>Thousands of microbial genomes shed light on interconnected biogeochemical processes in an aquifer system.</title>
        <authorList>
            <person name="Anantharaman K."/>
            <person name="Brown C.T."/>
            <person name="Hug L.A."/>
            <person name="Sharon I."/>
            <person name="Castelle C.J."/>
            <person name="Probst A.J."/>
            <person name="Thomas B.C."/>
            <person name="Singh A."/>
            <person name="Wilkins M.J."/>
            <person name="Karaoz U."/>
            <person name="Brodie E.L."/>
            <person name="Williams K.H."/>
            <person name="Hubbard S.S."/>
            <person name="Banfield J.F."/>
        </authorList>
    </citation>
    <scope>NUCLEOTIDE SEQUENCE [LARGE SCALE GENOMIC DNA]</scope>
</reference>
<feature type="domain" description="DNA polymerase III beta sliding clamp central" evidence="11">
    <location>
        <begin position="133"/>
        <end position="255"/>
    </location>
</feature>
<evidence type="ECO:0000256" key="5">
    <source>
        <dbReference type="ARBA" id="ARBA00022695"/>
    </source>
</evidence>
<dbReference type="InterPro" id="IPR046938">
    <property type="entry name" value="DNA_clamp_sf"/>
</dbReference>
<comment type="subcellular location">
    <subcellularLocation>
        <location evidence="1 9">Cytoplasm</location>
    </subcellularLocation>
</comment>
<dbReference type="SMART" id="SM00480">
    <property type="entry name" value="POL3Bc"/>
    <property type="match status" value="1"/>
</dbReference>
<evidence type="ECO:0000256" key="6">
    <source>
        <dbReference type="ARBA" id="ARBA00022705"/>
    </source>
</evidence>
<evidence type="ECO:0000313" key="14">
    <source>
        <dbReference type="Proteomes" id="UP000176498"/>
    </source>
</evidence>
<dbReference type="Gene3D" id="3.70.10.10">
    <property type="match status" value="1"/>
</dbReference>
<keyword evidence="3 9" id="KW-0963">Cytoplasm</keyword>
<organism evidence="13 14">
    <name type="scientific">Candidatus Buchananbacteria bacterium RBG_13_36_9</name>
    <dbReference type="NCBI Taxonomy" id="1797530"/>
    <lineage>
        <taxon>Bacteria</taxon>
        <taxon>Candidatus Buchananiibacteriota</taxon>
    </lineage>
</organism>
<dbReference type="GO" id="GO:0003677">
    <property type="term" value="F:DNA binding"/>
    <property type="evidence" value="ECO:0007669"/>
    <property type="project" value="UniProtKB-UniRule"/>
</dbReference>
<sequence length="388" mass="43455">MKITCTQENLNKGLSIVSHIASKSTSLPILNNVLIKAEKGVINLITTNLEMGISCLVRGKIEKDGVYTVGSKLLNDYIGLLPNEKIELGLKDDFLEIKATKQETKIKGNSAEEFPLIPQVEKKNPYICRVEDLIGAFSQVLFAVSVSETRPEISGIYLNFSNGILTLTATDSYRLAEKKIKVKEKAKEEKEVIVPARTISEALRILSTLISNREVTAEKEQNLENVEIYFEDNQVLFVFDNVELVSRIIEGQYPNYRQIIPANYKTKGLINITELIKAAKTTSLFSRTGIFDINIEFKKGEMLVTSTNSQLGESKTKIEGQIEGDSNRIVINYRYLLDGLQNLDSTDVIFEMTDSNNPCVLRSAESLPEGQKPIAGEDYLYIIMPIKQ</sequence>
<evidence type="ECO:0000313" key="13">
    <source>
        <dbReference type="EMBL" id="OGY41467.1"/>
    </source>
</evidence>
<dbReference type="InterPro" id="IPR001001">
    <property type="entry name" value="DNA_polIII_beta"/>
</dbReference>
<comment type="subunit">
    <text evidence="9">Forms a ring-shaped head-to-tail homodimer around DNA.</text>
</comment>
<dbReference type="InterPro" id="IPR022634">
    <property type="entry name" value="DNA_polIII_beta_N"/>
</dbReference>
<dbReference type="AlphaFoldDB" id="A0A1G1XQ27"/>
<dbReference type="PANTHER" id="PTHR30478">
    <property type="entry name" value="DNA POLYMERASE III SUBUNIT BETA"/>
    <property type="match status" value="1"/>
</dbReference>
<name>A0A1G1XQ27_9BACT</name>
<dbReference type="GO" id="GO:0009360">
    <property type="term" value="C:DNA polymerase III complex"/>
    <property type="evidence" value="ECO:0007669"/>
    <property type="project" value="InterPro"/>
</dbReference>
<dbReference type="Pfam" id="PF00712">
    <property type="entry name" value="DNA_pol3_beta"/>
    <property type="match status" value="1"/>
</dbReference>
<dbReference type="SUPFAM" id="SSF55979">
    <property type="entry name" value="DNA clamp"/>
    <property type="match status" value="3"/>
</dbReference>
<feature type="domain" description="DNA polymerase III beta sliding clamp N-terminal" evidence="10">
    <location>
        <begin position="1"/>
        <end position="118"/>
    </location>
</feature>
<comment type="function">
    <text evidence="9">Confers DNA tethering and processivity to DNA polymerases and other proteins. Acts as a clamp, forming a ring around DNA (a reaction catalyzed by the clamp-loading complex) which diffuses in an ATP-independent manner freely and bidirectionally along dsDNA. Initially characterized for its ability to contact the catalytic subunit of DNA polymerase III (Pol III), a complex, multichain enzyme responsible for most of the replicative synthesis in bacteria; Pol III exhibits 3'-5' exonuclease proofreading activity. The beta chain is required for initiation of replication as well as for processivity of DNA replication.</text>
</comment>
<dbReference type="Pfam" id="PF02768">
    <property type="entry name" value="DNA_pol3_beta_3"/>
    <property type="match status" value="1"/>
</dbReference>
<dbReference type="EMBL" id="MHHZ01000018">
    <property type="protein sequence ID" value="OGY41467.1"/>
    <property type="molecule type" value="Genomic_DNA"/>
</dbReference>
<keyword evidence="5 9" id="KW-0548">Nucleotidyltransferase</keyword>
<keyword evidence="7 9" id="KW-0239">DNA-directed DNA polymerase</keyword>
<dbReference type="GO" id="GO:0005737">
    <property type="term" value="C:cytoplasm"/>
    <property type="evidence" value="ECO:0007669"/>
    <property type="project" value="UniProtKB-SubCell"/>
</dbReference>
<dbReference type="Proteomes" id="UP000176498">
    <property type="component" value="Unassembled WGS sequence"/>
</dbReference>
<feature type="domain" description="DNA polymerase III beta sliding clamp C-terminal" evidence="12">
    <location>
        <begin position="257"/>
        <end position="365"/>
    </location>
</feature>
<dbReference type="Pfam" id="PF02767">
    <property type="entry name" value="DNA_pol3_beta_2"/>
    <property type="match status" value="1"/>
</dbReference>
<accession>A0A1G1XQ27</accession>
<evidence type="ECO:0000256" key="4">
    <source>
        <dbReference type="ARBA" id="ARBA00022679"/>
    </source>
</evidence>
<comment type="similarity">
    <text evidence="2 9">Belongs to the beta sliding clamp family.</text>
</comment>
<keyword evidence="8" id="KW-0238">DNA-binding</keyword>
<evidence type="ECO:0000256" key="7">
    <source>
        <dbReference type="ARBA" id="ARBA00022932"/>
    </source>
</evidence>
<dbReference type="CDD" id="cd00140">
    <property type="entry name" value="beta_clamp"/>
    <property type="match status" value="1"/>
</dbReference>
<evidence type="ECO:0000259" key="11">
    <source>
        <dbReference type="Pfam" id="PF02767"/>
    </source>
</evidence>
<dbReference type="GO" id="GO:0006271">
    <property type="term" value="P:DNA strand elongation involved in DNA replication"/>
    <property type="evidence" value="ECO:0007669"/>
    <property type="project" value="TreeGrafter"/>
</dbReference>
<keyword evidence="4 9" id="KW-0808">Transferase</keyword>
<evidence type="ECO:0000256" key="3">
    <source>
        <dbReference type="ARBA" id="ARBA00022490"/>
    </source>
</evidence>
<keyword evidence="6 9" id="KW-0235">DNA replication</keyword>
<dbReference type="Gene3D" id="3.10.150.10">
    <property type="entry name" value="DNA Polymerase III, subunit A, domain 2"/>
    <property type="match status" value="1"/>
</dbReference>
<dbReference type="NCBIfam" id="TIGR00663">
    <property type="entry name" value="dnan"/>
    <property type="match status" value="1"/>
</dbReference>
<evidence type="ECO:0000259" key="12">
    <source>
        <dbReference type="Pfam" id="PF02768"/>
    </source>
</evidence>
<dbReference type="InterPro" id="IPR022637">
    <property type="entry name" value="DNA_polIII_beta_cen"/>
</dbReference>
<evidence type="ECO:0000256" key="2">
    <source>
        <dbReference type="ARBA" id="ARBA00010752"/>
    </source>
</evidence>
<proteinExistence type="inferred from homology"/>
<gene>
    <name evidence="13" type="ORF">A2Y82_01005</name>
</gene>
<dbReference type="PANTHER" id="PTHR30478:SF0">
    <property type="entry name" value="BETA SLIDING CLAMP"/>
    <property type="match status" value="1"/>
</dbReference>
<evidence type="ECO:0000256" key="1">
    <source>
        <dbReference type="ARBA" id="ARBA00004496"/>
    </source>
</evidence>
<dbReference type="GO" id="GO:0003887">
    <property type="term" value="F:DNA-directed DNA polymerase activity"/>
    <property type="evidence" value="ECO:0007669"/>
    <property type="project" value="UniProtKB-UniRule"/>
</dbReference>
<evidence type="ECO:0000259" key="10">
    <source>
        <dbReference type="Pfam" id="PF00712"/>
    </source>
</evidence>
<dbReference type="PIRSF" id="PIRSF000804">
    <property type="entry name" value="DNA_pol_III_b"/>
    <property type="match status" value="1"/>
</dbReference>
<dbReference type="GO" id="GO:0008408">
    <property type="term" value="F:3'-5' exonuclease activity"/>
    <property type="evidence" value="ECO:0007669"/>
    <property type="project" value="InterPro"/>
</dbReference>
<protein>
    <recommendedName>
        <fullName evidence="9">Beta sliding clamp</fullName>
    </recommendedName>
</protein>
<dbReference type="InterPro" id="IPR022635">
    <property type="entry name" value="DNA_polIII_beta_C"/>
</dbReference>
<evidence type="ECO:0000256" key="9">
    <source>
        <dbReference type="PIRNR" id="PIRNR000804"/>
    </source>
</evidence>